<organism evidence="1 2">
    <name type="scientific">Naganishia adeliensis</name>
    <dbReference type="NCBI Taxonomy" id="92952"/>
    <lineage>
        <taxon>Eukaryota</taxon>
        <taxon>Fungi</taxon>
        <taxon>Dikarya</taxon>
        <taxon>Basidiomycota</taxon>
        <taxon>Agaricomycotina</taxon>
        <taxon>Tremellomycetes</taxon>
        <taxon>Filobasidiales</taxon>
        <taxon>Filobasidiaceae</taxon>
        <taxon>Naganishia</taxon>
    </lineage>
</organism>
<evidence type="ECO:0000313" key="1">
    <source>
        <dbReference type="EMBL" id="KAJ9106943.1"/>
    </source>
</evidence>
<sequence>MDAQQLFTSNANDVIPILCGKSPCLYPQTPLTPRLSTGTFTSIYLYILQFSTITRELSIQSRVPAQGAHQYLALSPGRDTLYATSWAWPPSLYSFNVAAGPASEESRGSVIELTYQGKTPITAISSYITLTNSHIYSIGGPTGEVHAKPDASSTTGFGEKIQEVLFVPEDKLEAWDKTNKALRYGAHGIEFDPNGRAYIPDLGANAIWVHQTQPDGTLSLVKEVKSIREEDGPRHAVVSENGKCVYSVTEHTQFVDVYDITEDGLDYVHSSSLIPKGDDPHEYRGDTIRLSKSTPFVFATTRGKDPSVRGILCAYEVDPATGHLLHPDEPPSAVWETPTSGGKANAIEVVAVNGRGLQGEGEAEEKDWIVLTDSEQGLVLVLSWDGEKFQKVSRVKMMEGDGASHAVWLE</sequence>
<gene>
    <name evidence="1" type="ORF">QFC20_003952</name>
</gene>
<dbReference type="EMBL" id="JASBWS010000040">
    <property type="protein sequence ID" value="KAJ9106943.1"/>
    <property type="molecule type" value="Genomic_DNA"/>
</dbReference>
<name>A0ACC2W5E5_9TREE</name>
<evidence type="ECO:0000313" key="2">
    <source>
        <dbReference type="Proteomes" id="UP001230649"/>
    </source>
</evidence>
<keyword evidence="2" id="KW-1185">Reference proteome</keyword>
<protein>
    <submittedName>
        <fullName evidence="1">Uncharacterized protein</fullName>
    </submittedName>
</protein>
<reference evidence="1" key="1">
    <citation type="submission" date="2023-04" db="EMBL/GenBank/DDBJ databases">
        <title>Draft Genome sequencing of Naganishia species isolated from polar environments using Oxford Nanopore Technology.</title>
        <authorList>
            <person name="Leo P."/>
            <person name="Venkateswaran K."/>
        </authorList>
    </citation>
    <scope>NUCLEOTIDE SEQUENCE</scope>
    <source>
        <strain evidence="1">MNA-CCFEE 5262</strain>
    </source>
</reference>
<proteinExistence type="predicted"/>
<accession>A0ACC2W5E5</accession>
<comment type="caution">
    <text evidence="1">The sequence shown here is derived from an EMBL/GenBank/DDBJ whole genome shotgun (WGS) entry which is preliminary data.</text>
</comment>
<dbReference type="Proteomes" id="UP001230649">
    <property type="component" value="Unassembled WGS sequence"/>
</dbReference>